<keyword evidence="2" id="KW-1185">Reference proteome</keyword>
<dbReference type="AlphaFoldDB" id="A0ABD5YAA4"/>
<dbReference type="Pfam" id="PF11848">
    <property type="entry name" value="DUF3368"/>
    <property type="match status" value="1"/>
</dbReference>
<dbReference type="PANTHER" id="PTHR39550">
    <property type="entry name" value="SLL0658 PROTEIN"/>
    <property type="match status" value="1"/>
</dbReference>
<dbReference type="InterPro" id="IPR029060">
    <property type="entry name" value="PIN-like_dom_sf"/>
</dbReference>
<dbReference type="Proteomes" id="UP001596390">
    <property type="component" value="Unassembled WGS sequence"/>
</dbReference>
<dbReference type="RefSeq" id="WP_267662826.1">
    <property type="nucleotide sequence ID" value="NZ_JAODIX010000011.1"/>
</dbReference>
<organism evidence="1 2">
    <name type="scientific">Halorubrum yunnanense</name>
    <dbReference type="NCBI Taxonomy" id="1526162"/>
    <lineage>
        <taxon>Archaea</taxon>
        <taxon>Methanobacteriati</taxon>
        <taxon>Methanobacteriota</taxon>
        <taxon>Stenosarchaea group</taxon>
        <taxon>Halobacteria</taxon>
        <taxon>Halobacteriales</taxon>
        <taxon>Haloferacaceae</taxon>
        <taxon>Halorubrum</taxon>
    </lineage>
</organism>
<evidence type="ECO:0000313" key="2">
    <source>
        <dbReference type="Proteomes" id="UP001596390"/>
    </source>
</evidence>
<dbReference type="PANTHER" id="PTHR39550:SF1">
    <property type="entry name" value="SLL0658 PROTEIN"/>
    <property type="match status" value="1"/>
</dbReference>
<reference evidence="1 2" key="1">
    <citation type="journal article" date="2019" name="Int. J. Syst. Evol. Microbiol.">
        <title>The Global Catalogue of Microorganisms (GCM) 10K type strain sequencing project: providing services to taxonomists for standard genome sequencing and annotation.</title>
        <authorList>
            <consortium name="The Broad Institute Genomics Platform"/>
            <consortium name="The Broad Institute Genome Sequencing Center for Infectious Disease"/>
            <person name="Wu L."/>
            <person name="Ma J."/>
        </authorList>
    </citation>
    <scope>NUCLEOTIDE SEQUENCE [LARGE SCALE GENOMIC DNA]</scope>
    <source>
        <strain evidence="1 2">Q85</strain>
    </source>
</reference>
<dbReference type="SUPFAM" id="SSF88723">
    <property type="entry name" value="PIN domain-like"/>
    <property type="match status" value="1"/>
</dbReference>
<comment type="caution">
    <text evidence="1">The sequence shown here is derived from an EMBL/GenBank/DDBJ whole genome shotgun (WGS) entry which is preliminary data.</text>
</comment>
<gene>
    <name evidence="1" type="ORF">ACFQMK_02845</name>
</gene>
<dbReference type="EMBL" id="JBHSZZ010000011">
    <property type="protein sequence ID" value="MFC7185842.1"/>
    <property type="molecule type" value="Genomic_DNA"/>
</dbReference>
<dbReference type="InterPro" id="IPR021799">
    <property type="entry name" value="PIN-like_prokaryotic"/>
</dbReference>
<evidence type="ECO:0000313" key="1">
    <source>
        <dbReference type="EMBL" id="MFC7185842.1"/>
    </source>
</evidence>
<sequence length="172" mass="18232">MSWVFDATPLIYLAKAERLDAIETLDEPPVVPEAVYREVVTTGVGRGYDDARRIERAVEDGLVDVVAVDTDDSPVATRLARHPGLSDADAAVLACADARDAVGVMDESAGRSAAEVEDIETRGTAYLVLAAVKDGALSTAGGRDAIDAMIDHGWDVAPDVYTKIVGKLESFE</sequence>
<proteinExistence type="predicted"/>
<accession>A0ABD5YAA4</accession>
<protein>
    <submittedName>
        <fullName evidence="1">DUF3368 domain-containing protein</fullName>
    </submittedName>
</protein>
<name>A0ABD5YAA4_9EURY</name>